<feature type="coiled-coil region" evidence="1">
    <location>
        <begin position="9"/>
        <end position="62"/>
    </location>
</feature>
<gene>
    <name evidence="2" type="primary">CSON012997</name>
</gene>
<evidence type="ECO:0000256" key="1">
    <source>
        <dbReference type="SAM" id="Coils"/>
    </source>
</evidence>
<name>A0A336KCU4_CULSO</name>
<dbReference type="InterPro" id="IPR040065">
    <property type="entry name" value="LZIC"/>
</dbReference>
<dbReference type="EMBL" id="UFQT01000063">
    <property type="protein sequence ID" value="SSX19276.1"/>
    <property type="molecule type" value="Genomic_DNA"/>
</dbReference>
<dbReference type="PANTHER" id="PTHR16505:SF8">
    <property type="entry name" value="PROTEIN LZIC"/>
    <property type="match status" value="1"/>
</dbReference>
<keyword evidence="1" id="KW-0175">Coiled coil</keyword>
<protein>
    <submittedName>
        <fullName evidence="2">CSON012997 protein</fullName>
    </submittedName>
</protein>
<sequence>MMNANCKLIENLEIQLKRLVTEIKDLEECREELSQDEFNSINQDLIEQIKEFKETLDRLQKGDTTLESKVSQMKSEIKHAIRNAFNTTEMIKMFVEQDSNELVTQLASIEEDFKLKRIQINEMEEKKTKILKRLQKQGYALSEVDTKFLSDKSHLYLQSIDDNDGDD</sequence>
<dbReference type="AlphaFoldDB" id="A0A336KCU4"/>
<dbReference type="EMBL" id="UFQS01000063">
    <property type="protein sequence ID" value="SSW98890.1"/>
    <property type="molecule type" value="Genomic_DNA"/>
</dbReference>
<evidence type="ECO:0000313" key="2">
    <source>
        <dbReference type="EMBL" id="SSW98890.1"/>
    </source>
</evidence>
<accession>A0A336KCU4</accession>
<proteinExistence type="predicted"/>
<evidence type="ECO:0000313" key="3">
    <source>
        <dbReference type="EMBL" id="SSX19276.1"/>
    </source>
</evidence>
<dbReference type="PANTHER" id="PTHR16505">
    <property type="entry name" value="PROTEIN LZIC"/>
    <property type="match status" value="1"/>
</dbReference>
<reference evidence="3" key="2">
    <citation type="submission" date="2018-07" db="EMBL/GenBank/DDBJ databases">
        <authorList>
            <person name="Quirk P.G."/>
            <person name="Krulwich T.A."/>
        </authorList>
    </citation>
    <scope>NUCLEOTIDE SEQUENCE</scope>
</reference>
<organism evidence="2">
    <name type="scientific">Culicoides sonorensis</name>
    <name type="common">Biting midge</name>
    <dbReference type="NCBI Taxonomy" id="179676"/>
    <lineage>
        <taxon>Eukaryota</taxon>
        <taxon>Metazoa</taxon>
        <taxon>Ecdysozoa</taxon>
        <taxon>Arthropoda</taxon>
        <taxon>Hexapoda</taxon>
        <taxon>Insecta</taxon>
        <taxon>Pterygota</taxon>
        <taxon>Neoptera</taxon>
        <taxon>Endopterygota</taxon>
        <taxon>Diptera</taxon>
        <taxon>Nematocera</taxon>
        <taxon>Chironomoidea</taxon>
        <taxon>Ceratopogonidae</taxon>
        <taxon>Ceratopogoninae</taxon>
        <taxon>Culicoides</taxon>
        <taxon>Monoculicoides</taxon>
    </lineage>
</organism>
<dbReference type="VEuPathDB" id="VectorBase:CSON012997"/>
<reference evidence="2" key="1">
    <citation type="submission" date="2018-04" db="EMBL/GenBank/DDBJ databases">
        <authorList>
            <person name="Go L.Y."/>
            <person name="Mitchell J.A."/>
        </authorList>
    </citation>
    <scope>NUCLEOTIDE SEQUENCE</scope>
    <source>
        <tissue evidence="2">Whole organism</tissue>
    </source>
</reference>
<dbReference type="OMA" id="TKMMAGN"/>